<comment type="caution">
    <text evidence="2">The sequence shown here is derived from an EMBL/GenBank/DDBJ whole genome shotgun (WGS) entry which is preliminary data.</text>
</comment>
<name>A0ABT9J317_9BACL</name>
<keyword evidence="1" id="KW-0732">Signal</keyword>
<proteinExistence type="predicted"/>
<dbReference type="Proteomes" id="UP001231941">
    <property type="component" value="Unassembled WGS sequence"/>
</dbReference>
<gene>
    <name evidence="2" type="ORF">Q5Y73_18040</name>
</gene>
<protein>
    <submittedName>
        <fullName evidence="2">Uncharacterized protein</fullName>
    </submittedName>
</protein>
<accession>A0ABT9J317</accession>
<keyword evidence="3" id="KW-1185">Reference proteome</keyword>
<evidence type="ECO:0000313" key="2">
    <source>
        <dbReference type="EMBL" id="MDP5276004.1"/>
    </source>
</evidence>
<reference evidence="2 3" key="1">
    <citation type="submission" date="2023-08" db="EMBL/GenBank/DDBJ databases">
        <authorList>
            <person name="Park J.-S."/>
        </authorList>
    </citation>
    <scope>NUCLEOTIDE SEQUENCE [LARGE SCALE GENOMIC DNA]</scope>
    <source>
        <strain evidence="2 3">2205SS18-9</strain>
    </source>
</reference>
<dbReference type="RefSeq" id="WP_305993313.1">
    <property type="nucleotide sequence ID" value="NZ_JAVAMP010000011.1"/>
</dbReference>
<organism evidence="2 3">
    <name type="scientific">Chengkuizengella axinellae</name>
    <dbReference type="NCBI Taxonomy" id="3064388"/>
    <lineage>
        <taxon>Bacteria</taxon>
        <taxon>Bacillati</taxon>
        <taxon>Bacillota</taxon>
        <taxon>Bacilli</taxon>
        <taxon>Bacillales</taxon>
        <taxon>Paenibacillaceae</taxon>
        <taxon>Chengkuizengella</taxon>
    </lineage>
</organism>
<evidence type="ECO:0000256" key="1">
    <source>
        <dbReference type="SAM" id="SignalP"/>
    </source>
</evidence>
<feature type="chain" id="PRO_5046431334" evidence="1">
    <location>
        <begin position="23"/>
        <end position="424"/>
    </location>
</feature>
<dbReference type="EMBL" id="JAVAMP010000011">
    <property type="protein sequence ID" value="MDP5276004.1"/>
    <property type="molecule type" value="Genomic_DNA"/>
</dbReference>
<sequence>MKAKKIAASIALSTLLIGGLLSGTPAVKSNTNVSYAQTAPELDQASKKIMKEAKELGIYDENKSFQEISSDIALYYQAIQLGLEVEGKTFEQIYDETWTLAEEMQREEAEVLGIYTTGKSYEDLSIIIEAEYNKRELELAQVFGIDTSDPSLAIIKVQNQLQAIGLGIDVKGKSYEELEKEVSTTLEKKSIEHAEQLGIDTKSLSWQDINKKITLQDPEFVKTMTIAWLEMVKQSDVIKEALSLGIEMTGKSIDEISEAITIYYQAIGLGVDVDGKSIDQITEEAWKLAEEGTIKEAKELGINTKGKSYDELWVLIDKAYDEKALEIANELGVDTSKEYGIVSDVHTILQAQSLDLQTKGKTMEELSELVQSEFVNRSFIRAIELGINVENMSWQEVNKKIILQDPTFVNDMTGEYIELLKNFE</sequence>
<evidence type="ECO:0000313" key="3">
    <source>
        <dbReference type="Proteomes" id="UP001231941"/>
    </source>
</evidence>
<feature type="signal peptide" evidence="1">
    <location>
        <begin position="1"/>
        <end position="22"/>
    </location>
</feature>